<feature type="modified residue" description="4-aspartylphosphate" evidence="2">
    <location>
        <position position="73"/>
    </location>
</feature>
<accession>A0AAW5AEP0</accession>
<evidence type="ECO:0000256" key="3">
    <source>
        <dbReference type="SAM" id="MobiDB-lite"/>
    </source>
</evidence>
<dbReference type="CDD" id="cd17546">
    <property type="entry name" value="REC_hyHK_CKI1_RcsC-like"/>
    <property type="match status" value="1"/>
</dbReference>
<dbReference type="InterPro" id="IPR001789">
    <property type="entry name" value="Sig_transdc_resp-reg_receiver"/>
</dbReference>
<dbReference type="PANTHER" id="PTHR45339:SF5">
    <property type="entry name" value="HISTIDINE KINASE"/>
    <property type="match status" value="1"/>
</dbReference>
<evidence type="ECO:0000313" key="6">
    <source>
        <dbReference type="Proteomes" id="UP000814172"/>
    </source>
</evidence>
<protein>
    <submittedName>
        <fullName evidence="5">Response regulator</fullName>
    </submittedName>
</protein>
<dbReference type="PROSITE" id="PS50110">
    <property type="entry name" value="RESPONSE_REGULATORY"/>
    <property type="match status" value="1"/>
</dbReference>
<organism evidence="5 6">
    <name type="scientific">Pseudomonas proteolytica</name>
    <dbReference type="NCBI Taxonomy" id="219574"/>
    <lineage>
        <taxon>Bacteria</taxon>
        <taxon>Pseudomonadati</taxon>
        <taxon>Pseudomonadota</taxon>
        <taxon>Gammaproteobacteria</taxon>
        <taxon>Pseudomonadales</taxon>
        <taxon>Pseudomonadaceae</taxon>
        <taxon>Pseudomonas</taxon>
    </lineage>
</organism>
<dbReference type="AlphaFoldDB" id="A0AAW5AEP0"/>
<dbReference type="EMBL" id="WKEW01000270">
    <property type="protein sequence ID" value="MCF5061280.1"/>
    <property type="molecule type" value="Genomic_DNA"/>
</dbReference>
<dbReference type="Proteomes" id="UP000814172">
    <property type="component" value="Unassembled WGS sequence"/>
</dbReference>
<keyword evidence="1 2" id="KW-0597">Phosphoprotein</keyword>
<dbReference type="InterPro" id="IPR036641">
    <property type="entry name" value="HPT_dom_sf"/>
</dbReference>
<proteinExistence type="predicted"/>
<evidence type="ECO:0000256" key="1">
    <source>
        <dbReference type="ARBA" id="ARBA00022553"/>
    </source>
</evidence>
<feature type="domain" description="Response regulatory" evidence="4">
    <location>
        <begin position="24"/>
        <end position="143"/>
    </location>
</feature>
<dbReference type="GeneID" id="55542120"/>
<reference evidence="5 6" key="1">
    <citation type="submission" date="2019-11" db="EMBL/GenBank/DDBJ databases">
        <title>Epiphytic Pseudomonas syringae from cherry orchards.</title>
        <authorList>
            <person name="Hulin M.T."/>
        </authorList>
    </citation>
    <scope>NUCLEOTIDE SEQUENCE [LARGE SCALE GENOMIC DNA]</scope>
    <source>
        <strain evidence="5 6">PA-6-9F</strain>
    </source>
</reference>
<gene>
    <name evidence="5" type="ORF">GIW75_30600</name>
</gene>
<dbReference type="GO" id="GO:0005886">
    <property type="term" value="C:plasma membrane"/>
    <property type="evidence" value="ECO:0007669"/>
    <property type="project" value="UniProtKB-SubCell"/>
</dbReference>
<dbReference type="GO" id="GO:0000160">
    <property type="term" value="P:phosphorelay signal transduction system"/>
    <property type="evidence" value="ECO:0007669"/>
    <property type="project" value="InterPro"/>
</dbReference>
<comment type="caution">
    <text evidence="5">The sequence shown here is derived from an EMBL/GenBank/DDBJ whole genome shotgun (WGS) entry which is preliminary data.</text>
</comment>
<feature type="region of interest" description="Disordered" evidence="3">
    <location>
        <begin position="1"/>
        <end position="21"/>
    </location>
</feature>
<dbReference type="InterPro" id="IPR011006">
    <property type="entry name" value="CheY-like_superfamily"/>
</dbReference>
<dbReference type="SUPFAM" id="SSF47226">
    <property type="entry name" value="Histidine-containing phosphotransfer domain, HPT domain"/>
    <property type="match status" value="1"/>
</dbReference>
<dbReference type="GO" id="GO:0005524">
    <property type="term" value="F:ATP binding"/>
    <property type="evidence" value="ECO:0007669"/>
    <property type="project" value="UniProtKB-KW"/>
</dbReference>
<name>A0AAW5AEP0_9PSED</name>
<feature type="compositionally biased region" description="Polar residues" evidence="3">
    <location>
        <begin position="1"/>
        <end position="10"/>
    </location>
</feature>
<keyword evidence="6" id="KW-1185">Reference proteome</keyword>
<dbReference type="Gene3D" id="3.40.50.2300">
    <property type="match status" value="1"/>
</dbReference>
<evidence type="ECO:0000259" key="4">
    <source>
        <dbReference type="PROSITE" id="PS50110"/>
    </source>
</evidence>
<dbReference type="SMART" id="SM00448">
    <property type="entry name" value="REC"/>
    <property type="match status" value="1"/>
</dbReference>
<dbReference type="Pfam" id="PF00072">
    <property type="entry name" value="Response_reg"/>
    <property type="match status" value="1"/>
</dbReference>
<sequence>MGSVVRSTTGEGRASQPPPAPHLNVLVVDDHSAYRAMLGCFLQKLGVAHQSVADGRQGLLAVINRPSDLIISDCQMPDMDGYRMARAIRQHERRKGLKRVPIIALTANLQNDDPQRCRDAGMDAWLLKPLALEQLHAVLVRWLPGTFSAWGRPSAGTWPTRAQLVQTFGNEQVVDQMLPGLLDEAWEDFAILEQACCTLSTLLTAQRLHRLVGSLAFLGGTDLELRGVKLIELVHADGVLAHAPALQAFRADLRRCLEYLRSV</sequence>
<dbReference type="PANTHER" id="PTHR45339">
    <property type="entry name" value="HYBRID SIGNAL TRANSDUCTION HISTIDINE KINASE J"/>
    <property type="match status" value="1"/>
</dbReference>
<evidence type="ECO:0000313" key="5">
    <source>
        <dbReference type="EMBL" id="MCF5061280.1"/>
    </source>
</evidence>
<dbReference type="RefSeq" id="WP_092238098.1">
    <property type="nucleotide sequence ID" value="NZ_CAXAQB010000019.1"/>
</dbReference>
<dbReference type="SUPFAM" id="SSF52172">
    <property type="entry name" value="CheY-like"/>
    <property type="match status" value="1"/>
</dbReference>
<evidence type="ECO:0000256" key="2">
    <source>
        <dbReference type="PROSITE-ProRule" id="PRU00169"/>
    </source>
</evidence>